<dbReference type="Gene3D" id="3.40.50.720">
    <property type="entry name" value="NAD(P)-binding Rossmann-like Domain"/>
    <property type="match status" value="1"/>
</dbReference>
<accession>A0ABR5K4J7</accession>
<evidence type="ECO:0000313" key="3">
    <source>
        <dbReference type="Proteomes" id="UP000050668"/>
    </source>
</evidence>
<organism evidence="2 3">
    <name type="scientific">Lysinibacillus contaminans</name>
    <dbReference type="NCBI Taxonomy" id="1293441"/>
    <lineage>
        <taxon>Bacteria</taxon>
        <taxon>Bacillati</taxon>
        <taxon>Bacillota</taxon>
        <taxon>Bacilli</taxon>
        <taxon>Bacillales</taxon>
        <taxon>Bacillaceae</taxon>
        <taxon>Lysinibacillus</taxon>
    </lineage>
</organism>
<proteinExistence type="predicted"/>
<reference evidence="3" key="1">
    <citation type="submission" date="2015-07" db="EMBL/GenBank/DDBJ databases">
        <title>Fjat-14205 dsm 2895.</title>
        <authorList>
            <person name="Liu B."/>
            <person name="Wang J."/>
            <person name="Zhu Y."/>
            <person name="Liu G."/>
            <person name="Chen Q."/>
            <person name="Chen Z."/>
            <person name="Lan J."/>
            <person name="Che J."/>
            <person name="Ge C."/>
            <person name="Shi H."/>
            <person name="Pan Z."/>
            <person name="Liu X."/>
        </authorList>
    </citation>
    <scope>NUCLEOTIDE SEQUENCE [LARGE SCALE GENOMIC DNA]</scope>
    <source>
        <strain evidence="3">DSM 25560</strain>
    </source>
</reference>
<comment type="caution">
    <text evidence="2">The sequence shown here is derived from an EMBL/GenBank/DDBJ whole genome shotgun (WGS) entry which is preliminary data.</text>
</comment>
<evidence type="ECO:0000313" key="2">
    <source>
        <dbReference type="EMBL" id="KOS69791.1"/>
    </source>
</evidence>
<dbReference type="PANTHER" id="PTHR43796:SF2">
    <property type="entry name" value="CARBOXYNORSPERMIDINE SYNTHASE"/>
    <property type="match status" value="1"/>
</dbReference>
<dbReference type="Proteomes" id="UP000050668">
    <property type="component" value="Unassembled WGS sequence"/>
</dbReference>
<sequence length="369" mass="41441">MKSNILVVGGYGQVGKVICTNLSAIYPGKIKCAGRNLAKAKDFALLTEGKVFPKQLDIYNIDKSDEIFNDTAIVIMCLDQKESRFVELCIEHKIHYIDISPSYTILSEIEKLNNKAKCFGTTIVLGVGLAPGLSNLLVKQSKIQFDHIKEVDMYLMLGIGERHGRDGVEWLLNNLNTNFYSFENGYPKLFTSFSDGKRTKLSSKHGIRTAYRFDLADQHIVQKTLEIESVSSRFCYDSTIATSAIARLKRLGIFRLLKITFIRSVFISVLEGVLSIFQRLHIGTDAYAVKAEVKGIKNGKGVIVQTSIYGKNNTEITGRVASFVADRLIKNKYPKGIFFIEQLFELDDLLPILSKDISFNYEGTVENFV</sequence>
<dbReference type="Gene3D" id="3.30.360.10">
    <property type="entry name" value="Dihydrodipicolinate Reductase, domain 2"/>
    <property type="match status" value="1"/>
</dbReference>
<dbReference type="EMBL" id="LGRV01000003">
    <property type="protein sequence ID" value="KOS69791.1"/>
    <property type="molecule type" value="Genomic_DNA"/>
</dbReference>
<keyword evidence="3" id="KW-1185">Reference proteome</keyword>
<dbReference type="InterPro" id="IPR036291">
    <property type="entry name" value="NAD(P)-bd_dom_sf"/>
</dbReference>
<dbReference type="InterPro" id="IPR005097">
    <property type="entry name" value="Sacchrp_dh_NADP-bd"/>
</dbReference>
<dbReference type="Pfam" id="PF03435">
    <property type="entry name" value="Sacchrp_dh_NADP"/>
    <property type="match status" value="1"/>
</dbReference>
<dbReference type="SUPFAM" id="SSF51735">
    <property type="entry name" value="NAD(P)-binding Rossmann-fold domains"/>
    <property type="match status" value="1"/>
</dbReference>
<protein>
    <recommendedName>
        <fullName evidence="1">Saccharopine dehydrogenase NADP binding domain-containing protein</fullName>
    </recommendedName>
</protein>
<name>A0ABR5K4J7_9BACI</name>
<evidence type="ECO:0000259" key="1">
    <source>
        <dbReference type="Pfam" id="PF03435"/>
    </source>
</evidence>
<gene>
    <name evidence="2" type="ORF">AEA09_07975</name>
</gene>
<dbReference type="PANTHER" id="PTHR43796">
    <property type="entry name" value="CARBOXYNORSPERMIDINE SYNTHASE"/>
    <property type="match status" value="1"/>
</dbReference>
<feature type="domain" description="Saccharopine dehydrogenase NADP binding" evidence="1">
    <location>
        <begin position="5"/>
        <end position="124"/>
    </location>
</feature>